<proteinExistence type="inferred from homology"/>
<dbReference type="GO" id="GO:0140359">
    <property type="term" value="F:ABC-type transporter activity"/>
    <property type="evidence" value="ECO:0007669"/>
    <property type="project" value="InterPro"/>
</dbReference>
<evidence type="ECO:0000256" key="1">
    <source>
        <dbReference type="ARBA" id="ARBA00004651"/>
    </source>
</evidence>
<protein>
    <recommendedName>
        <fullName evidence="8">Transport permease protein</fullName>
    </recommendedName>
</protein>
<dbReference type="AlphaFoldDB" id="A0A840GFG4"/>
<keyword evidence="3 8" id="KW-0813">Transport</keyword>
<comment type="caution">
    <text evidence="8">Lacks conserved residue(s) required for the propagation of feature annotation.</text>
</comment>
<evidence type="ECO:0000256" key="5">
    <source>
        <dbReference type="ARBA" id="ARBA00022692"/>
    </source>
</evidence>
<dbReference type="Gene3D" id="3.40.1710.10">
    <property type="entry name" value="abc type-2 transporter like domain"/>
    <property type="match status" value="1"/>
</dbReference>
<evidence type="ECO:0000313" key="10">
    <source>
        <dbReference type="EMBL" id="MBB4246969.1"/>
    </source>
</evidence>
<keyword evidence="6 8" id="KW-1133">Transmembrane helix</keyword>
<dbReference type="Pfam" id="PF12698">
    <property type="entry name" value="ABC2_membrane_3"/>
    <property type="match status" value="1"/>
</dbReference>
<comment type="caution">
    <text evidence="10">The sequence shown here is derived from an EMBL/GenBank/DDBJ whole genome shotgun (WGS) entry which is preliminary data.</text>
</comment>
<feature type="domain" description="ABC transmembrane type-2" evidence="9">
    <location>
        <begin position="145"/>
        <end position="381"/>
    </location>
</feature>
<evidence type="ECO:0000256" key="7">
    <source>
        <dbReference type="ARBA" id="ARBA00023136"/>
    </source>
</evidence>
<dbReference type="InterPro" id="IPR013525">
    <property type="entry name" value="ABC2_TM"/>
</dbReference>
<feature type="transmembrane region" description="Helical" evidence="8">
    <location>
        <begin position="299"/>
        <end position="318"/>
    </location>
</feature>
<evidence type="ECO:0000259" key="9">
    <source>
        <dbReference type="PROSITE" id="PS51012"/>
    </source>
</evidence>
<evidence type="ECO:0000256" key="4">
    <source>
        <dbReference type="ARBA" id="ARBA00022475"/>
    </source>
</evidence>
<keyword evidence="5 8" id="KW-0812">Transmembrane</keyword>
<accession>A0A840GFG4</accession>
<evidence type="ECO:0000256" key="8">
    <source>
        <dbReference type="RuleBase" id="RU361157"/>
    </source>
</evidence>
<dbReference type="InterPro" id="IPR000412">
    <property type="entry name" value="ABC_2_transport"/>
</dbReference>
<dbReference type="PANTHER" id="PTHR30294:SF47">
    <property type="entry name" value="INNER MEMBRANE TRANSPORT PERMEASE YHHJ"/>
    <property type="match status" value="1"/>
</dbReference>
<feature type="transmembrane region" description="Helical" evidence="8">
    <location>
        <begin position="354"/>
        <end position="376"/>
    </location>
</feature>
<reference evidence="10 11" key="1">
    <citation type="submission" date="2020-08" db="EMBL/GenBank/DDBJ databases">
        <title>Genome sequencing of Purple Non-Sulfur Bacteria from various extreme environments.</title>
        <authorList>
            <person name="Mayer M."/>
        </authorList>
    </citation>
    <scope>NUCLEOTIDE SEQUENCE [LARGE SCALE GENOMIC DNA]</scope>
    <source>
        <strain evidence="10 11">2761</strain>
    </source>
</reference>
<comment type="similarity">
    <text evidence="2 8">Belongs to the ABC-2 integral membrane protein family.</text>
</comment>
<dbReference type="Proteomes" id="UP000587070">
    <property type="component" value="Unassembled WGS sequence"/>
</dbReference>
<keyword evidence="11" id="KW-1185">Reference proteome</keyword>
<comment type="subcellular location">
    <subcellularLocation>
        <location evidence="8">Cell inner membrane</location>
        <topology evidence="8">Multi-pass membrane protein</topology>
    </subcellularLocation>
    <subcellularLocation>
        <location evidence="1">Cell membrane</location>
        <topology evidence="1">Multi-pass membrane protein</topology>
    </subcellularLocation>
</comment>
<organism evidence="10 11">
    <name type="scientific">Rhodocyclus tenuis</name>
    <name type="common">Rhodospirillum tenue</name>
    <dbReference type="NCBI Taxonomy" id="1066"/>
    <lineage>
        <taxon>Bacteria</taxon>
        <taxon>Pseudomonadati</taxon>
        <taxon>Pseudomonadota</taxon>
        <taxon>Betaproteobacteria</taxon>
        <taxon>Rhodocyclales</taxon>
        <taxon>Rhodocyclaceae</taxon>
        <taxon>Rhodocyclus</taxon>
    </lineage>
</organism>
<evidence type="ECO:0000256" key="6">
    <source>
        <dbReference type="ARBA" id="ARBA00022989"/>
    </source>
</evidence>
<feature type="transmembrane region" description="Helical" evidence="8">
    <location>
        <begin position="186"/>
        <end position="212"/>
    </location>
</feature>
<dbReference type="EMBL" id="JACIGE010000004">
    <property type="protein sequence ID" value="MBB4246969.1"/>
    <property type="molecule type" value="Genomic_DNA"/>
</dbReference>
<keyword evidence="4 8" id="KW-1003">Cell membrane</keyword>
<dbReference type="PROSITE" id="PS51012">
    <property type="entry name" value="ABC_TM2"/>
    <property type="match status" value="1"/>
</dbReference>
<feature type="transmembrane region" description="Helical" evidence="8">
    <location>
        <begin position="232"/>
        <end position="256"/>
    </location>
</feature>
<dbReference type="GO" id="GO:0043190">
    <property type="term" value="C:ATP-binding cassette (ABC) transporter complex"/>
    <property type="evidence" value="ECO:0007669"/>
    <property type="project" value="InterPro"/>
</dbReference>
<evidence type="ECO:0000313" key="11">
    <source>
        <dbReference type="Proteomes" id="UP000587070"/>
    </source>
</evidence>
<gene>
    <name evidence="10" type="ORF">GGD90_001335</name>
</gene>
<feature type="transmembrane region" description="Helical" evidence="8">
    <location>
        <begin position="268"/>
        <end position="293"/>
    </location>
</feature>
<evidence type="ECO:0000256" key="2">
    <source>
        <dbReference type="ARBA" id="ARBA00007783"/>
    </source>
</evidence>
<name>A0A840GFG4_RHOTE</name>
<dbReference type="PRINTS" id="PR00164">
    <property type="entry name" value="ABC2TRNSPORT"/>
</dbReference>
<dbReference type="InterPro" id="IPR047817">
    <property type="entry name" value="ABC2_TM_bact-type"/>
</dbReference>
<evidence type="ECO:0000256" key="3">
    <source>
        <dbReference type="ARBA" id="ARBA00022448"/>
    </source>
</evidence>
<dbReference type="RefSeq" id="WP_228273650.1">
    <property type="nucleotide sequence ID" value="NZ_JACIGE010000004.1"/>
</dbReference>
<dbReference type="InterPro" id="IPR051449">
    <property type="entry name" value="ABC-2_transporter_component"/>
</dbReference>
<dbReference type="PANTHER" id="PTHR30294">
    <property type="entry name" value="MEMBRANE COMPONENT OF ABC TRANSPORTER YHHJ-RELATED"/>
    <property type="match status" value="1"/>
</dbReference>
<keyword evidence="7 8" id="KW-0472">Membrane</keyword>
<sequence>MMKPSPTFSSRFLGHLSNIYRLGLKELRSLGADKVLLILIAWAFSGAIYEAATGTSLELRKAPVAVVDLDQSPLSRRLADALYPPYFRAPDKITLEEVDPAMDHGRYSFTIVIPSNFQRDLVAGRQPEVQLNIDATIMSQAFIGAGYIQNIAAAEIGEFLTGRRDGSEAAIKVVTRARFNPNLNGLWFGGVMEVINNITMLTIILVGAALIREREHGTIEHLLVMPLAPFEIMLAKIWANGLAVLAGASFALFVVVQQVLQVPIAGSTLLFLAAAALYLFAAASIGVYLGTVARSMPQLGLLIILVIIPLLLLSGGVTPRESMPAAVQDLMLLAPTTYFVRLAQAILYRGAGLTAVWVDLCAMLALGSVFFTLALLRFRRSVTQTQV</sequence>